<comment type="caution">
    <text evidence="2">The sequence shown here is derived from an EMBL/GenBank/DDBJ whole genome shotgun (WGS) entry which is preliminary data.</text>
</comment>
<keyword evidence="3" id="KW-1185">Reference proteome</keyword>
<evidence type="ECO:0000256" key="1">
    <source>
        <dbReference type="SAM" id="MobiDB-lite"/>
    </source>
</evidence>
<evidence type="ECO:0000313" key="2">
    <source>
        <dbReference type="EMBL" id="KAK3797103.1"/>
    </source>
</evidence>
<dbReference type="Proteomes" id="UP001283361">
    <property type="component" value="Unassembled WGS sequence"/>
</dbReference>
<feature type="region of interest" description="Disordered" evidence="1">
    <location>
        <begin position="43"/>
        <end position="88"/>
    </location>
</feature>
<dbReference type="AlphaFoldDB" id="A0AAE1B031"/>
<feature type="compositionally biased region" description="Basic residues" evidence="1">
    <location>
        <begin position="76"/>
        <end position="88"/>
    </location>
</feature>
<proteinExistence type="predicted"/>
<dbReference type="EMBL" id="JAWDGP010000802">
    <property type="protein sequence ID" value="KAK3797103.1"/>
    <property type="molecule type" value="Genomic_DNA"/>
</dbReference>
<gene>
    <name evidence="2" type="ORF">RRG08_060449</name>
</gene>
<reference evidence="2" key="1">
    <citation type="journal article" date="2023" name="G3 (Bethesda)">
        <title>A reference genome for the long-term kleptoplast-retaining sea slug Elysia crispata morphotype clarki.</title>
        <authorList>
            <person name="Eastman K.E."/>
            <person name="Pendleton A.L."/>
            <person name="Shaikh M.A."/>
            <person name="Suttiyut T."/>
            <person name="Ogas R."/>
            <person name="Tomko P."/>
            <person name="Gavelis G."/>
            <person name="Widhalm J.R."/>
            <person name="Wisecaver J.H."/>
        </authorList>
    </citation>
    <scope>NUCLEOTIDE SEQUENCE</scope>
    <source>
        <strain evidence="2">ECLA1</strain>
    </source>
</reference>
<protein>
    <submittedName>
        <fullName evidence="2">Uncharacterized protein</fullName>
    </submittedName>
</protein>
<organism evidence="2 3">
    <name type="scientific">Elysia crispata</name>
    <name type="common">lettuce slug</name>
    <dbReference type="NCBI Taxonomy" id="231223"/>
    <lineage>
        <taxon>Eukaryota</taxon>
        <taxon>Metazoa</taxon>
        <taxon>Spiralia</taxon>
        <taxon>Lophotrochozoa</taxon>
        <taxon>Mollusca</taxon>
        <taxon>Gastropoda</taxon>
        <taxon>Heterobranchia</taxon>
        <taxon>Euthyneura</taxon>
        <taxon>Panpulmonata</taxon>
        <taxon>Sacoglossa</taxon>
        <taxon>Placobranchoidea</taxon>
        <taxon>Plakobranchidae</taxon>
        <taxon>Elysia</taxon>
    </lineage>
</organism>
<sequence length="88" mass="9837">MVVVVVVVNAVADNDDNGLEVDLAVHDIRPRVRVTTRPELIVRHSKDGLQTPSPLSRGRVRQSRASSRGPTSRLRVYNHRVLSKPAHR</sequence>
<accession>A0AAE1B031</accession>
<evidence type="ECO:0000313" key="3">
    <source>
        <dbReference type="Proteomes" id="UP001283361"/>
    </source>
</evidence>
<name>A0AAE1B031_9GAST</name>